<sequence length="1086" mass="119221">MVLWLLRQLLSLLVFLPLLLLSPRQAVRPPRPQQGGGGARATFCKQEAHFDTVHHLPVFEAAAYLDPSLRERDRPLEHGLKAMRQAGSLAEIVAFASGLDRSRMLYLAKPDEVNLGQARKLIPVYRDQQRDRIVWDRRIRNAAEHALQSCSQRLVSGHALREFELQGECAPVLFAKDASGFYPSFDAPPAKARTNVLARMVPTHLLRHTRAYADRPAELGEHCEICGASQQSAIDFAQGAHEAVPQAGGPEGGGDKRVAGVAEGFALGAEVLSAGHIGAERLRRAWLALRSSGIAAVHGITTDALLRRTVASWVHVVGFRRPAMCLLDEVFRALPEVTRDDDAFTLGAGARQELMLLAMLAPALVTNLKAKVAPRVVCSDASHLNVAAVVADVEQPIVREIWRHRDQRGWYTQLNCKEVAYIRAHKRLEDRAQLQDIDEELRPDTKVPRWHLLEVFDIVEVCIGQDAPGSKAHAAAGLRMGPRIDPKTHPTWDLRSTRTVEWFLFLIMNERVAHVHYAPPCIICWLARQPCLRSRTQPLGFDAADGANQLGNVLLCKVLLILWTARKYGARGSFEHPAGAHTWHAPAVKTLLGKAGWGTLEKPTRLGLVRADFLLPLARPCEHGRKARSRPLLGAARTAPAAAYSDQLCAVWAELSHAHLAKAGGPSEPAPARADAAGRLEQPFVNDLIRRCRWRAFCCDPCPPAVRINRLEIRARMRARSRAARQEPCARQPFLLDSTVALGACAMGRSASHALINADLELGLPDVLGFDFYPSYDFAPTRLIPADGPSRGRAIAPPSAAPPTCRALAGAGSLDELDQWTRVPRQRRAESEWRRLFVKLVQLRQLKEFDSTLGYPGEGPWRAAWSWTASAAVMLGFVLMAIPGAHGARMASEAPAARPAAHLLHGLRTTTMTIAVARGQVLDSRDRSLKLDTETINAEVGVERSLRWHRSAAGVAAQARQFAAPTRHRYATPRGWIDMAEWIVLACMLRPGGALGLCLAGRLLPARRTADLEACFVRAAQVQEVVQPGVAAVALVPNRAQASQELEGASPPRCPAYSLEPARVSSPRSTLRYDAQCLVVWVWKPL</sequence>
<keyword evidence="3" id="KW-1185">Reference proteome</keyword>
<gene>
    <name evidence="2" type="ORF">PCOR1329_LOCUS67025</name>
</gene>
<evidence type="ECO:0000313" key="3">
    <source>
        <dbReference type="Proteomes" id="UP001189429"/>
    </source>
</evidence>
<protein>
    <submittedName>
        <fullName evidence="2">Uncharacterized protein</fullName>
    </submittedName>
</protein>
<feature type="signal peptide" evidence="1">
    <location>
        <begin position="1"/>
        <end position="26"/>
    </location>
</feature>
<evidence type="ECO:0000256" key="1">
    <source>
        <dbReference type="SAM" id="SignalP"/>
    </source>
</evidence>
<feature type="chain" id="PRO_5045827876" evidence="1">
    <location>
        <begin position="27"/>
        <end position="1086"/>
    </location>
</feature>
<dbReference type="EMBL" id="CAUYUJ010018665">
    <property type="protein sequence ID" value="CAK0885398.1"/>
    <property type="molecule type" value="Genomic_DNA"/>
</dbReference>
<keyword evidence="1" id="KW-0732">Signal</keyword>
<accession>A0ABN9WIX8</accession>
<proteinExistence type="predicted"/>
<dbReference type="Proteomes" id="UP001189429">
    <property type="component" value="Unassembled WGS sequence"/>
</dbReference>
<organism evidence="2 3">
    <name type="scientific">Prorocentrum cordatum</name>
    <dbReference type="NCBI Taxonomy" id="2364126"/>
    <lineage>
        <taxon>Eukaryota</taxon>
        <taxon>Sar</taxon>
        <taxon>Alveolata</taxon>
        <taxon>Dinophyceae</taxon>
        <taxon>Prorocentrales</taxon>
        <taxon>Prorocentraceae</taxon>
        <taxon>Prorocentrum</taxon>
    </lineage>
</organism>
<evidence type="ECO:0000313" key="2">
    <source>
        <dbReference type="EMBL" id="CAK0885398.1"/>
    </source>
</evidence>
<name>A0ABN9WIX8_9DINO</name>
<reference evidence="2" key="1">
    <citation type="submission" date="2023-10" db="EMBL/GenBank/DDBJ databases">
        <authorList>
            <person name="Chen Y."/>
            <person name="Shah S."/>
            <person name="Dougan E. K."/>
            <person name="Thang M."/>
            <person name="Chan C."/>
        </authorList>
    </citation>
    <scope>NUCLEOTIDE SEQUENCE [LARGE SCALE GENOMIC DNA]</scope>
</reference>
<comment type="caution">
    <text evidence="2">The sequence shown here is derived from an EMBL/GenBank/DDBJ whole genome shotgun (WGS) entry which is preliminary data.</text>
</comment>